<keyword evidence="3" id="KW-0963">Cytoplasm</keyword>
<dbReference type="SUPFAM" id="SSF56059">
    <property type="entry name" value="Glutathione synthetase ATP-binding domain-like"/>
    <property type="match status" value="1"/>
</dbReference>
<evidence type="ECO:0000256" key="10">
    <source>
        <dbReference type="ARBA" id="ARBA00047593"/>
    </source>
</evidence>
<dbReference type="KEGG" id="ccp:CHC_T00009045001"/>
<name>R7QPN0_CHOCR</name>
<keyword evidence="4" id="KW-0444">Lipid biosynthesis</keyword>
<gene>
    <name evidence="13" type="ORF">CHC_T00009045001</name>
</gene>
<dbReference type="SUPFAM" id="SSF52210">
    <property type="entry name" value="Succinyl-CoA synthetase domains"/>
    <property type="match status" value="1"/>
</dbReference>
<dbReference type="GO" id="GO:0004775">
    <property type="term" value="F:succinate-CoA ligase (ADP-forming) activity"/>
    <property type="evidence" value="ECO:0007669"/>
    <property type="project" value="TreeGrafter"/>
</dbReference>
<keyword evidence="7" id="KW-0067">ATP-binding</keyword>
<dbReference type="Proteomes" id="UP000012073">
    <property type="component" value="Unassembled WGS sequence"/>
</dbReference>
<dbReference type="OrthoDB" id="3261737at2759"/>
<evidence type="ECO:0000256" key="9">
    <source>
        <dbReference type="ARBA" id="ARBA00023315"/>
    </source>
</evidence>
<evidence type="ECO:0000256" key="4">
    <source>
        <dbReference type="ARBA" id="ARBA00022516"/>
    </source>
</evidence>
<evidence type="ECO:0000256" key="2">
    <source>
        <dbReference type="ARBA" id="ARBA00012639"/>
    </source>
</evidence>
<dbReference type="AlphaFoldDB" id="R7QPN0"/>
<evidence type="ECO:0000256" key="3">
    <source>
        <dbReference type="ARBA" id="ARBA00022490"/>
    </source>
</evidence>
<dbReference type="GO" id="GO:0005829">
    <property type="term" value="C:cytosol"/>
    <property type="evidence" value="ECO:0007669"/>
    <property type="project" value="TreeGrafter"/>
</dbReference>
<dbReference type="GeneID" id="17317759"/>
<feature type="domain" description="ATP-citrate synthase citrate-binding" evidence="11">
    <location>
        <begin position="272"/>
        <end position="447"/>
    </location>
</feature>
<dbReference type="RefSeq" id="XP_005710032.1">
    <property type="nucleotide sequence ID" value="XM_005709975.1"/>
</dbReference>
<dbReference type="GO" id="GO:0005524">
    <property type="term" value="F:ATP binding"/>
    <property type="evidence" value="ECO:0007669"/>
    <property type="project" value="UniProtKB-KW"/>
</dbReference>
<dbReference type="GO" id="GO:0016829">
    <property type="term" value="F:lyase activity"/>
    <property type="evidence" value="ECO:0007669"/>
    <property type="project" value="UniProtKB-KW"/>
</dbReference>
<evidence type="ECO:0000256" key="5">
    <source>
        <dbReference type="ARBA" id="ARBA00022679"/>
    </source>
</evidence>
<dbReference type="InterPro" id="IPR032263">
    <property type="entry name" value="Citrate-bd"/>
</dbReference>
<dbReference type="GO" id="GO:0042709">
    <property type="term" value="C:succinate-CoA ligase complex"/>
    <property type="evidence" value="ECO:0007669"/>
    <property type="project" value="TreeGrafter"/>
</dbReference>
<accession>R7QPN0</accession>
<dbReference type="Pfam" id="PF16114">
    <property type="entry name" value="Citrate_bind"/>
    <property type="match status" value="1"/>
</dbReference>
<keyword evidence="9" id="KW-0012">Acyltransferase</keyword>
<evidence type="ECO:0000259" key="11">
    <source>
        <dbReference type="Pfam" id="PF16114"/>
    </source>
</evidence>
<keyword evidence="8" id="KW-0443">Lipid metabolism</keyword>
<dbReference type="PhylomeDB" id="R7QPN0"/>
<comment type="subcellular location">
    <subcellularLocation>
        <location evidence="1">Cytoplasm</location>
    </subcellularLocation>
</comment>
<dbReference type="GO" id="GO:0006629">
    <property type="term" value="P:lipid metabolic process"/>
    <property type="evidence" value="ECO:0007669"/>
    <property type="project" value="UniProtKB-KW"/>
</dbReference>
<dbReference type="InterPro" id="IPR056749">
    <property type="entry name" value="Citrate_synth_N"/>
</dbReference>
<keyword evidence="14" id="KW-1185">Reference proteome</keyword>
<evidence type="ECO:0000256" key="1">
    <source>
        <dbReference type="ARBA" id="ARBA00004496"/>
    </source>
</evidence>
<reference evidence="14" key="1">
    <citation type="journal article" date="2013" name="Proc. Natl. Acad. Sci. U.S.A.">
        <title>Genome structure and metabolic features in the red seaweed Chondrus crispus shed light on evolution of the Archaeplastida.</title>
        <authorList>
            <person name="Collen J."/>
            <person name="Porcel B."/>
            <person name="Carre W."/>
            <person name="Ball S.G."/>
            <person name="Chaparro C."/>
            <person name="Tonon T."/>
            <person name="Barbeyron T."/>
            <person name="Michel G."/>
            <person name="Noel B."/>
            <person name="Valentin K."/>
            <person name="Elias M."/>
            <person name="Artiguenave F."/>
            <person name="Arun A."/>
            <person name="Aury J.M."/>
            <person name="Barbosa-Neto J.F."/>
            <person name="Bothwell J.H."/>
            <person name="Bouget F.Y."/>
            <person name="Brillet L."/>
            <person name="Cabello-Hurtado F."/>
            <person name="Capella-Gutierrez S."/>
            <person name="Charrier B."/>
            <person name="Cladiere L."/>
            <person name="Cock J.M."/>
            <person name="Coelho S.M."/>
            <person name="Colleoni C."/>
            <person name="Czjzek M."/>
            <person name="Da Silva C."/>
            <person name="Delage L."/>
            <person name="Denoeud F."/>
            <person name="Deschamps P."/>
            <person name="Dittami S.M."/>
            <person name="Gabaldon T."/>
            <person name="Gachon C.M."/>
            <person name="Groisillier A."/>
            <person name="Herve C."/>
            <person name="Jabbari K."/>
            <person name="Katinka M."/>
            <person name="Kloareg B."/>
            <person name="Kowalczyk N."/>
            <person name="Labadie K."/>
            <person name="Leblanc C."/>
            <person name="Lopez P.J."/>
            <person name="McLachlan D.H."/>
            <person name="Meslet-Cladiere L."/>
            <person name="Moustafa A."/>
            <person name="Nehr Z."/>
            <person name="Nyvall Collen P."/>
            <person name="Panaud O."/>
            <person name="Partensky F."/>
            <person name="Poulain J."/>
            <person name="Rensing S.A."/>
            <person name="Rousvoal S."/>
            <person name="Samson G."/>
            <person name="Symeonidi A."/>
            <person name="Weissenbach J."/>
            <person name="Zambounis A."/>
            <person name="Wincker P."/>
            <person name="Boyen C."/>
        </authorList>
    </citation>
    <scope>NUCLEOTIDE SEQUENCE [LARGE SCALE GENOMIC DNA]</scope>
    <source>
        <strain evidence="14">cv. Stackhouse</strain>
    </source>
</reference>
<sequence length="454" mass="49981">MARKKIREYDGKRIVARHIVKRKNVKLGGAGANVASPKHCLNAAQVSASAVEAAVSAEAFYNKLANEQPWLLETKLVVKPDMLFGKRGKNNLVLLNADYATAQKFIADKIGTEVDVSGVKGTLTTFLIEPFVPHKEEYYLSIQTVREGDRLSFGACGGIEIEDNWDKVKSVTVPSGEPEIDSLLDHEKHVAPLLEGTDIPAESKQVLASFIVACYETYVELDMTMLEMNPFALDEQGLPAILDSRVELDSYASFKNAKLWGPDLELPEPWGRQKCEEERIIQAMDDRSGASMKLSVLNPEGRMWTMVAGGGASVIYADQVVQLGFGDELGNYAEYSGNPKEQETYMYARTLLNLVTRNPDGKRRSLICGGGVANFSDIAATLGGLQQALTDFHGKLQMAKVKVFVRRGGPNYKAGLQLMRDLGNNLDIPIEVYGPDTNMTHIVSLGIRWIKEGH</sequence>
<evidence type="ECO:0000256" key="8">
    <source>
        <dbReference type="ARBA" id="ARBA00023098"/>
    </source>
</evidence>
<keyword evidence="13" id="KW-0456">Lyase</keyword>
<evidence type="ECO:0000313" key="14">
    <source>
        <dbReference type="Proteomes" id="UP000012073"/>
    </source>
</evidence>
<dbReference type="GO" id="GO:0006099">
    <property type="term" value="P:tricarboxylic acid cycle"/>
    <property type="evidence" value="ECO:0007669"/>
    <property type="project" value="TreeGrafter"/>
</dbReference>
<dbReference type="SMR" id="R7QPN0"/>
<evidence type="ECO:0000256" key="7">
    <source>
        <dbReference type="ARBA" id="ARBA00022840"/>
    </source>
</evidence>
<dbReference type="EC" id="2.3.3.8" evidence="2"/>
<keyword evidence="6" id="KW-0547">Nucleotide-binding</keyword>
<dbReference type="Gene3D" id="3.40.50.261">
    <property type="entry name" value="Succinyl-CoA synthetase domains"/>
    <property type="match status" value="1"/>
</dbReference>
<dbReference type="Gramene" id="CDF39738">
    <property type="protein sequence ID" value="CDF39738"/>
    <property type="gene ID" value="CHC_T00009045001"/>
</dbReference>
<dbReference type="PANTHER" id="PTHR11815">
    <property type="entry name" value="SUCCINYL-COA SYNTHETASE BETA CHAIN"/>
    <property type="match status" value="1"/>
</dbReference>
<dbReference type="InterPro" id="IPR016102">
    <property type="entry name" value="Succinyl-CoA_synth-like"/>
</dbReference>
<evidence type="ECO:0000313" key="13">
    <source>
        <dbReference type="EMBL" id="CDF39738.1"/>
    </source>
</evidence>
<protein>
    <recommendedName>
        <fullName evidence="2">ATP citrate synthase</fullName>
        <ecNumber evidence="2">2.3.3.8</ecNumber>
    </recommendedName>
</protein>
<dbReference type="GO" id="GO:0006104">
    <property type="term" value="P:succinyl-CoA metabolic process"/>
    <property type="evidence" value="ECO:0007669"/>
    <property type="project" value="TreeGrafter"/>
</dbReference>
<dbReference type="OMA" id="DMHVSGI"/>
<dbReference type="FunFam" id="3.40.50.261:FF:000008">
    <property type="entry name" value="ATP-citrate synthase alpha chain protein"/>
    <property type="match status" value="1"/>
</dbReference>
<dbReference type="Pfam" id="PF24948">
    <property type="entry name" value="Citrate_synth_N"/>
    <property type="match status" value="1"/>
</dbReference>
<comment type="catalytic activity">
    <reaction evidence="10">
        <text>oxaloacetate + acetyl-CoA + ADP + phosphate = citrate + ATP + CoA</text>
        <dbReference type="Rhea" id="RHEA:21160"/>
        <dbReference type="ChEBI" id="CHEBI:16452"/>
        <dbReference type="ChEBI" id="CHEBI:16947"/>
        <dbReference type="ChEBI" id="CHEBI:30616"/>
        <dbReference type="ChEBI" id="CHEBI:43474"/>
        <dbReference type="ChEBI" id="CHEBI:57287"/>
        <dbReference type="ChEBI" id="CHEBI:57288"/>
        <dbReference type="ChEBI" id="CHEBI:456216"/>
        <dbReference type="EC" id="2.3.3.8"/>
    </reaction>
</comment>
<dbReference type="STRING" id="2769.R7QPN0"/>
<feature type="domain" description="ATP-citrate synthase ATP-grasp" evidence="12">
    <location>
        <begin position="2"/>
        <end position="260"/>
    </location>
</feature>
<dbReference type="EMBL" id="HG002070">
    <property type="protein sequence ID" value="CDF39738.1"/>
    <property type="molecule type" value="Genomic_DNA"/>
</dbReference>
<evidence type="ECO:0000256" key="6">
    <source>
        <dbReference type="ARBA" id="ARBA00022741"/>
    </source>
</evidence>
<keyword evidence="5" id="KW-0808">Transferase</keyword>
<evidence type="ECO:0000259" key="12">
    <source>
        <dbReference type="Pfam" id="PF24948"/>
    </source>
</evidence>
<proteinExistence type="predicted"/>
<dbReference type="Gene3D" id="3.30.470.110">
    <property type="match status" value="1"/>
</dbReference>
<dbReference type="GO" id="GO:0003878">
    <property type="term" value="F:ATP citrate synthase activity"/>
    <property type="evidence" value="ECO:0007669"/>
    <property type="project" value="UniProtKB-EC"/>
</dbReference>
<organism evidence="13 14">
    <name type="scientific">Chondrus crispus</name>
    <name type="common">Carrageen Irish moss</name>
    <name type="synonym">Polymorpha crispa</name>
    <dbReference type="NCBI Taxonomy" id="2769"/>
    <lineage>
        <taxon>Eukaryota</taxon>
        <taxon>Rhodophyta</taxon>
        <taxon>Florideophyceae</taxon>
        <taxon>Rhodymeniophycidae</taxon>
        <taxon>Gigartinales</taxon>
        <taxon>Gigartinaceae</taxon>
        <taxon>Chondrus</taxon>
    </lineage>
</organism>
<dbReference type="PANTHER" id="PTHR11815:SF10">
    <property type="entry name" value="SUCCINATE--COA LIGASE [GDP-FORMING] SUBUNIT BETA, MITOCHONDRIAL"/>
    <property type="match status" value="1"/>
</dbReference>